<evidence type="ECO:0000256" key="1">
    <source>
        <dbReference type="SAM" id="Phobius"/>
    </source>
</evidence>
<protein>
    <submittedName>
        <fullName evidence="2">MFS transporter</fullName>
    </submittedName>
</protein>
<dbReference type="PANTHER" id="PTHR23530">
    <property type="entry name" value="TRANSPORT PROTEIN-RELATED"/>
    <property type="match status" value="1"/>
</dbReference>
<feature type="transmembrane region" description="Helical" evidence="1">
    <location>
        <begin position="30"/>
        <end position="52"/>
    </location>
</feature>
<dbReference type="InterPro" id="IPR011701">
    <property type="entry name" value="MFS"/>
</dbReference>
<feature type="transmembrane region" description="Helical" evidence="1">
    <location>
        <begin position="286"/>
        <end position="304"/>
    </location>
</feature>
<dbReference type="EMBL" id="JAAGWF010000015">
    <property type="protein sequence ID" value="NEK58962.1"/>
    <property type="molecule type" value="Genomic_DNA"/>
</dbReference>
<name>A0A7K3W2F0_9ACTN</name>
<dbReference type="SUPFAM" id="SSF103473">
    <property type="entry name" value="MFS general substrate transporter"/>
    <property type="match status" value="1"/>
</dbReference>
<evidence type="ECO:0000313" key="3">
    <source>
        <dbReference type="Proteomes" id="UP000470246"/>
    </source>
</evidence>
<dbReference type="PANTHER" id="PTHR23530:SF1">
    <property type="entry name" value="PERMEASE, MAJOR FACILITATOR SUPERFAMILY-RELATED"/>
    <property type="match status" value="1"/>
</dbReference>
<accession>A0A7K3W2F0</accession>
<feature type="transmembrane region" description="Helical" evidence="1">
    <location>
        <begin position="197"/>
        <end position="215"/>
    </location>
</feature>
<feature type="transmembrane region" description="Helical" evidence="1">
    <location>
        <begin position="59"/>
        <end position="78"/>
    </location>
</feature>
<comment type="caution">
    <text evidence="2">The sequence shown here is derived from an EMBL/GenBank/DDBJ whole genome shotgun (WGS) entry which is preliminary data.</text>
</comment>
<gene>
    <name evidence="2" type="ORF">GCU56_13910</name>
</gene>
<dbReference type="InterPro" id="IPR053160">
    <property type="entry name" value="MFS_DHA3_Transporter"/>
</dbReference>
<reference evidence="2 3" key="1">
    <citation type="submission" date="2020-02" db="EMBL/GenBank/DDBJ databases">
        <title>Geodermatophilus sabuli CPCC 205279 I12A-02694.</title>
        <authorList>
            <person name="Jiang Z."/>
        </authorList>
    </citation>
    <scope>NUCLEOTIDE SEQUENCE [LARGE SCALE GENOMIC DNA]</scope>
    <source>
        <strain evidence="2 3">I12A-02694</strain>
    </source>
</reference>
<proteinExistence type="predicted"/>
<keyword evidence="1" id="KW-0472">Membrane</keyword>
<dbReference type="AlphaFoldDB" id="A0A7K3W2F0"/>
<feature type="transmembrane region" description="Helical" evidence="1">
    <location>
        <begin position="152"/>
        <end position="169"/>
    </location>
</feature>
<keyword evidence="1" id="KW-1133">Transmembrane helix</keyword>
<dbReference type="Gene3D" id="1.20.1250.20">
    <property type="entry name" value="MFS general substrate transporter like domains"/>
    <property type="match status" value="1"/>
</dbReference>
<dbReference type="InterPro" id="IPR036259">
    <property type="entry name" value="MFS_trans_sf"/>
</dbReference>
<dbReference type="Proteomes" id="UP000470246">
    <property type="component" value="Unassembled WGS sequence"/>
</dbReference>
<feature type="transmembrane region" description="Helical" evidence="1">
    <location>
        <begin position="316"/>
        <end position="335"/>
    </location>
</feature>
<organism evidence="2 3">
    <name type="scientific">Geodermatophilus sabuli</name>
    <dbReference type="NCBI Taxonomy" id="1564158"/>
    <lineage>
        <taxon>Bacteria</taxon>
        <taxon>Bacillati</taxon>
        <taxon>Actinomycetota</taxon>
        <taxon>Actinomycetes</taxon>
        <taxon>Geodermatophilales</taxon>
        <taxon>Geodermatophilaceae</taxon>
        <taxon>Geodermatophilus</taxon>
    </lineage>
</organism>
<dbReference type="GO" id="GO:0022857">
    <property type="term" value="F:transmembrane transporter activity"/>
    <property type="evidence" value="ECO:0007669"/>
    <property type="project" value="InterPro"/>
</dbReference>
<dbReference type="Pfam" id="PF07690">
    <property type="entry name" value="MFS_1"/>
    <property type="match status" value="1"/>
</dbReference>
<keyword evidence="3" id="KW-1185">Reference proteome</keyword>
<keyword evidence="1" id="KW-0812">Transmembrane</keyword>
<sequence length="369" mass="37336">MGWAALSELVPYYPLYALLFLDTGLSQAQVSLLFAVWSVTGLLAEVPAGVLADRWSRRGVVVLAGVLQAAAFVVWTAAPAPWTFAVGFGVWGVSGALVSGASEALVYDGLAALGAEGSYARVNGWMTSAELLVQVPTAFAASALFALGGYAAVGWVSVAVCLAAAALALRFPEARGDAGDDEEEALREGLRDTLRRPGLRLTVLAVALLGGLDAVEEYFPVVSGDWGIPTAAVPLAVLATALAGAAGGALAGRAEGLPDRALPALLVAAGLLLGAAALWARPAALVAVSLFYGLYIMVLVVGEARLQHRITGPHRATVTSVAGLGIEIASLPVFAAWALAGAGGVAVVVLVVVPLVAAGLRSRVGQVAG</sequence>
<feature type="transmembrane region" description="Helical" evidence="1">
    <location>
        <begin position="341"/>
        <end position="360"/>
    </location>
</feature>
<feature type="transmembrane region" description="Helical" evidence="1">
    <location>
        <begin position="227"/>
        <end position="250"/>
    </location>
</feature>
<evidence type="ECO:0000313" key="2">
    <source>
        <dbReference type="EMBL" id="NEK58962.1"/>
    </source>
</evidence>
<feature type="transmembrane region" description="Helical" evidence="1">
    <location>
        <begin position="262"/>
        <end position="280"/>
    </location>
</feature>